<dbReference type="InParanoid" id="A2E6J6"/>
<reference evidence="2" key="2">
    <citation type="journal article" date="2007" name="Science">
        <title>Draft genome sequence of the sexually transmitted pathogen Trichomonas vaginalis.</title>
        <authorList>
            <person name="Carlton J.M."/>
            <person name="Hirt R.P."/>
            <person name="Silva J.C."/>
            <person name="Delcher A.L."/>
            <person name="Schatz M."/>
            <person name="Zhao Q."/>
            <person name="Wortman J.R."/>
            <person name="Bidwell S.L."/>
            <person name="Alsmark U.C.M."/>
            <person name="Besteiro S."/>
            <person name="Sicheritz-Ponten T."/>
            <person name="Noel C.J."/>
            <person name="Dacks J.B."/>
            <person name="Foster P.G."/>
            <person name="Simillion C."/>
            <person name="Van de Peer Y."/>
            <person name="Miranda-Saavedra D."/>
            <person name="Barton G.J."/>
            <person name="Westrop G.D."/>
            <person name="Mueller S."/>
            <person name="Dessi D."/>
            <person name="Fiori P.L."/>
            <person name="Ren Q."/>
            <person name="Paulsen I."/>
            <person name="Zhang H."/>
            <person name="Bastida-Corcuera F.D."/>
            <person name="Simoes-Barbosa A."/>
            <person name="Brown M.T."/>
            <person name="Hayes R.D."/>
            <person name="Mukherjee M."/>
            <person name="Okumura C.Y."/>
            <person name="Schneider R."/>
            <person name="Smith A.J."/>
            <person name="Vanacova S."/>
            <person name="Villalvazo M."/>
            <person name="Haas B.J."/>
            <person name="Pertea M."/>
            <person name="Feldblyum T.V."/>
            <person name="Utterback T.R."/>
            <person name="Shu C.L."/>
            <person name="Osoegawa K."/>
            <person name="de Jong P.J."/>
            <person name="Hrdy I."/>
            <person name="Horvathova L."/>
            <person name="Zubacova Z."/>
            <person name="Dolezal P."/>
            <person name="Malik S.B."/>
            <person name="Logsdon J.M. Jr."/>
            <person name="Henze K."/>
            <person name="Gupta A."/>
            <person name="Wang C.C."/>
            <person name="Dunne R.L."/>
            <person name="Upcroft J.A."/>
            <person name="Upcroft P."/>
            <person name="White O."/>
            <person name="Salzberg S.L."/>
            <person name="Tang P."/>
            <person name="Chiu C.-H."/>
            <person name="Lee Y.-S."/>
            <person name="Embley T.M."/>
            <person name="Coombs G.H."/>
            <person name="Mottram J.C."/>
            <person name="Tachezy J."/>
            <person name="Fraser-Liggett C.M."/>
            <person name="Johnson P.J."/>
        </authorList>
    </citation>
    <scope>NUCLEOTIDE SEQUENCE [LARGE SCALE GENOMIC DNA]</scope>
    <source>
        <strain evidence="2">G3</strain>
    </source>
</reference>
<evidence type="ECO:0000256" key="1">
    <source>
        <dbReference type="SAM" id="MobiDB-lite"/>
    </source>
</evidence>
<organism evidence="2 3">
    <name type="scientific">Trichomonas vaginalis (strain ATCC PRA-98 / G3)</name>
    <dbReference type="NCBI Taxonomy" id="412133"/>
    <lineage>
        <taxon>Eukaryota</taxon>
        <taxon>Metamonada</taxon>
        <taxon>Parabasalia</taxon>
        <taxon>Trichomonadida</taxon>
        <taxon>Trichomonadidae</taxon>
        <taxon>Trichomonas</taxon>
    </lineage>
</organism>
<proteinExistence type="predicted"/>
<protein>
    <submittedName>
        <fullName evidence="2">Uncharacterized protein</fullName>
    </submittedName>
</protein>
<feature type="region of interest" description="Disordered" evidence="1">
    <location>
        <begin position="1126"/>
        <end position="1267"/>
    </location>
</feature>
<feature type="compositionally biased region" description="Basic and acidic residues" evidence="1">
    <location>
        <begin position="1220"/>
        <end position="1231"/>
    </location>
</feature>
<evidence type="ECO:0000313" key="3">
    <source>
        <dbReference type="Proteomes" id="UP000001542"/>
    </source>
</evidence>
<accession>A2E6J6</accession>
<feature type="region of interest" description="Disordered" evidence="1">
    <location>
        <begin position="1021"/>
        <end position="1062"/>
    </location>
</feature>
<dbReference type="EMBL" id="DS113314">
    <property type="protein sequence ID" value="EAY11701.1"/>
    <property type="molecule type" value="Genomic_DNA"/>
</dbReference>
<reference evidence="2" key="1">
    <citation type="submission" date="2006-10" db="EMBL/GenBank/DDBJ databases">
        <authorList>
            <person name="Amadeo P."/>
            <person name="Zhao Q."/>
            <person name="Wortman J."/>
            <person name="Fraser-Liggett C."/>
            <person name="Carlton J."/>
        </authorList>
    </citation>
    <scope>NUCLEOTIDE SEQUENCE</scope>
    <source>
        <strain evidence="2">G3</strain>
    </source>
</reference>
<dbReference type="RefSeq" id="XP_001323924.1">
    <property type="nucleotide sequence ID" value="XM_001323889.1"/>
</dbReference>
<dbReference type="KEGG" id="tva:4769659"/>
<dbReference type="VEuPathDB" id="TrichDB:TVAGG3_0975030"/>
<feature type="region of interest" description="Disordered" evidence="1">
    <location>
        <begin position="882"/>
        <end position="951"/>
    </location>
</feature>
<feature type="compositionally biased region" description="Basic residues" evidence="1">
    <location>
        <begin position="900"/>
        <end position="912"/>
    </location>
</feature>
<gene>
    <name evidence="2" type="ORF">TVAG_488030</name>
</gene>
<sequence length="1267" mass="142956">MVASPLGKAAIHFPKVGAYIAIHENILNARMVLVPVPITNSDKASEYLSTAILPDGTRVFITRPIDSPSNPYCKTFAYDENISGLAVSDTGKIAAIATKEHFWVWQQLEEWPKGIGYWTDLTADSRFGVNLMVNHPRTDQLRITHGFMKPRQSFTLHPALSPMLPSNSAVCYQDLCLFDNPDEGMGIVSLTTLLPPSRPFDTLYMFVSICHFHTGRKPTFERHSCSLPIVEGGGAPCIWWSSCCRTAVVAVSQSLVIITRYLYIVKVLPLHDVLPGDRPEVASIAWSACGQFFLVTSKTGAISAITRNGHSMKHNLCGLTPFGNGNFPLLAAGDGYDPGLFAVYSRNEMRCLRIDISAIQRSLDIMIALPFPQGAAEPMYDHAKKLIEYGDYTDKKNLAELLFLTNVYRIFPLYSPLRYTIFQSVSDAAIKFYENGEHLFSILLARCVFWITNKELPTYRPIMERLDFAKTPREKHILHIMKYEVERRDWIEDQFNTDSRNIMMYDPEEASNMKEFERPPDGSDVDVGLVCRMVRTALYSNDTSTFLDVQTNLRPLFDYLLFAGRIDQAYAVGKHPSIGLEGIPLAKEIIMSVATDPVRIWRAMQTCISQDNENELGIRALAVNALNDILKNKIVESSPDKNGKVKPLSKLIEVEDEFEMVCPEDEKQVEDFAVLVSLAIAAADYRNVTNFLKRHYEEIHETLKDSIYELFRLLWFVKYRYSAVQEMVGGAGDSCLRLLGFSDFMNIDAVKEHISQFPTSNFSPDIYAHYISGSRIYTEDPGFVDFAERILANINARQLTRIQTAVDNFTQGKDTVPSSRLLFALVVTDILPYLRCVLARSLTGFECGDKVPEDFRDLEDFQLPDGPEASLIIEKPTSDINEMSGLSAGEFHPPIQPKIPAKRRKHRRKMRQKGSSSDEDLSDLRKKRKPRPVSESDSDDGDTLQPLLFDKVGRHRAPDNFDIPPMYNDFGMYPQQPYPDYTMYAMQVPDIIHGYANPNPENAFGPIWDLDPADFVREEEEVPVREKESDAIKPTRSNASINTEIPSYQPPPPPPVQSPPRERFPRIIFASRPSGPPNPYPNDYDLETSEISDIDLRPPQSNPMPYSDPFPTDDALHRRVIQLLDEANGDPIPAGLKPTPTFKRPPPRDDRVNIPPIPDFGMTPLVNSHISPRSVTETEEEHSYRYERVTTVTNGPPGDDGAVFNPNEGLDSDEGGFPDFKPKLINMKDPRVISVRNPNDRKYQQPSQVNQKKAVLREVTPTNVPPK</sequence>
<feature type="compositionally biased region" description="Polar residues" evidence="1">
    <location>
        <begin position="1165"/>
        <end position="1175"/>
    </location>
</feature>
<feature type="compositionally biased region" description="Pro residues" evidence="1">
    <location>
        <begin position="1048"/>
        <end position="1058"/>
    </location>
</feature>
<dbReference type="Proteomes" id="UP000001542">
    <property type="component" value="Unassembled WGS sequence"/>
</dbReference>
<feature type="compositionally biased region" description="Polar residues" evidence="1">
    <location>
        <begin position="1035"/>
        <end position="1045"/>
    </location>
</feature>
<keyword evidence="3" id="KW-1185">Reference proteome</keyword>
<name>A2E6J6_TRIV3</name>
<evidence type="ECO:0000313" key="2">
    <source>
        <dbReference type="EMBL" id="EAY11701.1"/>
    </source>
</evidence>
<dbReference type="AlphaFoldDB" id="A2E6J6"/>
<feature type="compositionally biased region" description="Basic and acidic residues" evidence="1">
    <location>
        <begin position="1022"/>
        <end position="1033"/>
    </location>
</feature>
<dbReference type="VEuPathDB" id="TrichDB:TVAG_488030"/>